<feature type="compositionally biased region" description="Polar residues" evidence="1">
    <location>
        <begin position="249"/>
        <end position="258"/>
    </location>
</feature>
<protein>
    <submittedName>
        <fullName evidence="2">Uncharacterized protein</fullName>
    </submittedName>
</protein>
<dbReference type="Proteomes" id="UP000053317">
    <property type="component" value="Unassembled WGS sequence"/>
</dbReference>
<dbReference type="OrthoDB" id="4664297at2759"/>
<dbReference type="EMBL" id="LCWF01000121">
    <property type="protein sequence ID" value="KKY18447.1"/>
    <property type="molecule type" value="Genomic_DNA"/>
</dbReference>
<proteinExistence type="predicted"/>
<gene>
    <name evidence="2" type="ORF">UCRPC4_g04916</name>
</gene>
<evidence type="ECO:0000313" key="2">
    <source>
        <dbReference type="EMBL" id="KKY18447.1"/>
    </source>
</evidence>
<dbReference type="Gene3D" id="2.60.120.620">
    <property type="entry name" value="q2cbj1_9rhob like domain"/>
    <property type="match status" value="1"/>
</dbReference>
<sequence>MPSHKQVTTKEFAPRAWGAICELLGGEERIYPGTRYWKDALIVNLGSPEWENKEHNPKDLRGWHVDGDFFIHFLDSPEQGLLVIPVFTDIIKEAGGTMICPSSVGKMAQYLYEHPDGVTPQLQPRSGPLPHKPLDLTSLVCKCGDFHEMTGNVGDVILLHPLMVHSASRNRLRIPRVITNPPISLVESFNFNREDGNYSIVELKTIKELGEANAHSWRRTAPREFVTPDRLKAQEEMKKKELARMGTKPASSGSPVVA</sequence>
<evidence type="ECO:0000313" key="3">
    <source>
        <dbReference type="Proteomes" id="UP000053317"/>
    </source>
</evidence>
<reference evidence="2 3" key="1">
    <citation type="submission" date="2015-05" db="EMBL/GenBank/DDBJ databases">
        <title>Distinctive expansion of gene families associated with plant cell wall degradation and secondary metabolism in the genomes of grapevine trunk pathogens.</title>
        <authorList>
            <person name="Lawrence D.P."/>
            <person name="Travadon R."/>
            <person name="Rolshausen P.E."/>
            <person name="Baumgartner K."/>
        </authorList>
    </citation>
    <scope>NUCLEOTIDE SEQUENCE [LARGE SCALE GENOMIC DNA]</scope>
    <source>
        <strain evidence="2">UCRPC4</strain>
    </source>
</reference>
<evidence type="ECO:0000256" key="1">
    <source>
        <dbReference type="SAM" id="MobiDB-lite"/>
    </source>
</evidence>
<feature type="region of interest" description="Disordered" evidence="1">
    <location>
        <begin position="231"/>
        <end position="258"/>
    </location>
</feature>
<accession>A0A0G2E611</accession>
<comment type="caution">
    <text evidence="2">The sequence shown here is derived from an EMBL/GenBank/DDBJ whole genome shotgun (WGS) entry which is preliminary data.</text>
</comment>
<organism evidence="2 3">
    <name type="scientific">Phaeomoniella chlamydospora</name>
    <name type="common">Phaeoacremonium chlamydosporum</name>
    <dbReference type="NCBI Taxonomy" id="158046"/>
    <lineage>
        <taxon>Eukaryota</taxon>
        <taxon>Fungi</taxon>
        <taxon>Dikarya</taxon>
        <taxon>Ascomycota</taxon>
        <taxon>Pezizomycotina</taxon>
        <taxon>Eurotiomycetes</taxon>
        <taxon>Chaetothyriomycetidae</taxon>
        <taxon>Phaeomoniellales</taxon>
        <taxon>Phaeomoniellaceae</taxon>
        <taxon>Phaeomoniella</taxon>
    </lineage>
</organism>
<keyword evidence="3" id="KW-1185">Reference proteome</keyword>
<feature type="compositionally biased region" description="Basic and acidic residues" evidence="1">
    <location>
        <begin position="231"/>
        <end position="243"/>
    </location>
</feature>
<name>A0A0G2E611_PHACM</name>
<dbReference type="SUPFAM" id="SSF51197">
    <property type="entry name" value="Clavaminate synthase-like"/>
    <property type="match status" value="1"/>
</dbReference>
<reference evidence="2 3" key="2">
    <citation type="submission" date="2015-05" db="EMBL/GenBank/DDBJ databases">
        <authorList>
            <person name="Morales-Cruz A."/>
            <person name="Amrine K.C."/>
            <person name="Cantu D."/>
        </authorList>
    </citation>
    <scope>NUCLEOTIDE SEQUENCE [LARGE SCALE GENOMIC DNA]</scope>
    <source>
        <strain evidence="2">UCRPC4</strain>
    </source>
</reference>
<dbReference type="AlphaFoldDB" id="A0A0G2E611"/>